<feature type="signal peptide" evidence="5">
    <location>
        <begin position="1"/>
        <end position="25"/>
    </location>
</feature>
<protein>
    <submittedName>
        <fullName evidence="8">ShlB/FhaC/HecB family hemolysin secretion/activation protein</fullName>
    </submittedName>
</protein>
<dbReference type="GO" id="GO:0046819">
    <property type="term" value="P:protein secretion by the type V secretion system"/>
    <property type="evidence" value="ECO:0007669"/>
    <property type="project" value="TreeGrafter"/>
</dbReference>
<sequence>MRRFISVGLWAGFAAYLLATTPAGAASSSGAAPTGTEKESAAPAAGDVAVPGREASPPVEPEPTFEINSFRFEGNTLFAGDRLAELIDDIAGNERTAADVEKARETVERFYHDQGYPAVLVNVPEQSAESGDIRLQVIESTIGATRITGNKYFTTAQILDKLPSLAPGSVLFVPGVQEDIGRVNRNPDLKVVPSMAPGKTPGTVDVDLKADDLSPFHGSVELSNRNSPNTKPLRLNGALHYDNLWHREHSLSAQYQTAPQDPSQVEVFSGSYALPAPWNWDDTILIYGVSSNSDTAFGEGFHSLGKGAIIGGRYIKRLPPYGSYNHTATLGVDYKNLSQETRQHGTADIKIPEYLPFTVAYNGSLPDTHGLTTFNATLAASFRGVLAATPEDFEAVRYQARGNYVIATLGVDRRQQLPAGMGFFLKLDGQIADQPLVFSEQYAAGGMENVRGFLESEFTGDSAFHATAELSAPDLAPKFGLGERFSIVPYLFFDCALLWTLQPLPGQIPLADLQGTGFGIRGFLFKDLEFELDWAFALEETAVEKRGDSRGYFKVKYQF</sequence>
<dbReference type="Proteomes" id="UP000636888">
    <property type="component" value="Unassembled WGS sequence"/>
</dbReference>
<dbReference type="Gene3D" id="2.40.160.50">
    <property type="entry name" value="membrane protein fhac: a member of the omp85/tpsb transporter family"/>
    <property type="match status" value="1"/>
</dbReference>
<proteinExistence type="predicted"/>
<feature type="domain" description="Haemolysin activator HlyB C-terminal" evidence="6">
    <location>
        <begin position="202"/>
        <end position="521"/>
    </location>
</feature>
<keyword evidence="5" id="KW-0732">Signal</keyword>
<evidence type="ECO:0000256" key="5">
    <source>
        <dbReference type="SAM" id="SignalP"/>
    </source>
</evidence>
<dbReference type="RefSeq" id="WP_199383123.1">
    <property type="nucleotide sequence ID" value="NZ_JAEMHM010000004.1"/>
</dbReference>
<keyword evidence="9" id="KW-1185">Reference proteome</keyword>
<feature type="region of interest" description="Disordered" evidence="4">
    <location>
        <begin position="25"/>
        <end position="62"/>
    </location>
</feature>
<evidence type="ECO:0000259" key="7">
    <source>
        <dbReference type="Pfam" id="PF08479"/>
    </source>
</evidence>
<keyword evidence="1" id="KW-1134">Transmembrane beta strand</keyword>
<dbReference type="InterPro" id="IPR013686">
    <property type="entry name" value="Polypept-transport_assoc_ShlB"/>
</dbReference>
<accession>A0A8J7J6B3</accession>
<gene>
    <name evidence="8" type="ORF">JFN93_06175</name>
</gene>
<name>A0A8J7J6B3_9BACT</name>
<dbReference type="PANTHER" id="PTHR34597">
    <property type="entry name" value="SLR1661 PROTEIN"/>
    <property type="match status" value="1"/>
</dbReference>
<keyword evidence="1" id="KW-0472">Membrane</keyword>
<feature type="domain" description="Polypeptide-transport-associated ShlB-type" evidence="7">
    <location>
        <begin position="65"/>
        <end position="139"/>
    </location>
</feature>
<dbReference type="InterPro" id="IPR005565">
    <property type="entry name" value="Hemolysn_activator_HlyB_C"/>
</dbReference>
<evidence type="ECO:0000313" key="9">
    <source>
        <dbReference type="Proteomes" id="UP000636888"/>
    </source>
</evidence>
<dbReference type="PANTHER" id="PTHR34597:SF6">
    <property type="entry name" value="BLR6126 PROTEIN"/>
    <property type="match status" value="1"/>
</dbReference>
<evidence type="ECO:0000256" key="1">
    <source>
        <dbReference type="ARBA" id="ARBA00022452"/>
    </source>
</evidence>
<dbReference type="AlphaFoldDB" id="A0A8J7J6B3"/>
<evidence type="ECO:0000256" key="3">
    <source>
        <dbReference type="ARBA" id="ARBA00023237"/>
    </source>
</evidence>
<evidence type="ECO:0000259" key="6">
    <source>
        <dbReference type="Pfam" id="PF03865"/>
    </source>
</evidence>
<dbReference type="Pfam" id="PF03865">
    <property type="entry name" value="ShlB"/>
    <property type="match status" value="1"/>
</dbReference>
<feature type="chain" id="PRO_5035212588" evidence="5">
    <location>
        <begin position="26"/>
        <end position="559"/>
    </location>
</feature>
<keyword evidence="2" id="KW-0812">Transmembrane</keyword>
<feature type="compositionally biased region" description="Low complexity" evidence="4">
    <location>
        <begin position="25"/>
        <end position="52"/>
    </location>
</feature>
<dbReference type="Pfam" id="PF08479">
    <property type="entry name" value="POTRA_2"/>
    <property type="match status" value="1"/>
</dbReference>
<dbReference type="GO" id="GO:0098046">
    <property type="term" value="C:type V protein secretion system complex"/>
    <property type="evidence" value="ECO:0007669"/>
    <property type="project" value="TreeGrafter"/>
</dbReference>
<evidence type="ECO:0000313" key="8">
    <source>
        <dbReference type="EMBL" id="MBJ6724286.1"/>
    </source>
</evidence>
<dbReference type="EMBL" id="JAEMHM010000004">
    <property type="protein sequence ID" value="MBJ6724286.1"/>
    <property type="molecule type" value="Genomic_DNA"/>
</dbReference>
<organism evidence="8 9">
    <name type="scientific">Geomesophilobacter sediminis</name>
    <dbReference type="NCBI Taxonomy" id="2798584"/>
    <lineage>
        <taxon>Bacteria</taxon>
        <taxon>Pseudomonadati</taxon>
        <taxon>Thermodesulfobacteriota</taxon>
        <taxon>Desulfuromonadia</taxon>
        <taxon>Geobacterales</taxon>
        <taxon>Geobacteraceae</taxon>
        <taxon>Geomesophilobacter</taxon>
    </lineage>
</organism>
<dbReference type="GO" id="GO:0008320">
    <property type="term" value="F:protein transmembrane transporter activity"/>
    <property type="evidence" value="ECO:0007669"/>
    <property type="project" value="TreeGrafter"/>
</dbReference>
<evidence type="ECO:0000256" key="2">
    <source>
        <dbReference type="ARBA" id="ARBA00022692"/>
    </source>
</evidence>
<dbReference type="InterPro" id="IPR051544">
    <property type="entry name" value="TPS_OM_transporter"/>
</dbReference>
<keyword evidence="3" id="KW-0998">Cell outer membrane</keyword>
<evidence type="ECO:0000256" key="4">
    <source>
        <dbReference type="SAM" id="MobiDB-lite"/>
    </source>
</evidence>
<reference evidence="8" key="1">
    <citation type="submission" date="2020-12" db="EMBL/GenBank/DDBJ databases">
        <title>Geomonas sp. Red875, isolated from river sediment.</title>
        <authorList>
            <person name="Xu Z."/>
            <person name="Zhang Z."/>
            <person name="Masuda Y."/>
            <person name="Itoh H."/>
            <person name="Senoo K."/>
        </authorList>
    </citation>
    <scope>NUCLEOTIDE SEQUENCE</scope>
    <source>
        <strain evidence="8">Red875</strain>
    </source>
</reference>
<comment type="caution">
    <text evidence="8">The sequence shown here is derived from an EMBL/GenBank/DDBJ whole genome shotgun (WGS) entry which is preliminary data.</text>
</comment>
<dbReference type="Gene3D" id="3.10.20.310">
    <property type="entry name" value="membrane protein fhac"/>
    <property type="match status" value="1"/>
</dbReference>